<evidence type="ECO:0000256" key="6">
    <source>
        <dbReference type="ARBA" id="ARBA00022679"/>
    </source>
</evidence>
<evidence type="ECO:0000256" key="3">
    <source>
        <dbReference type="ARBA" id="ARBA00007222"/>
    </source>
</evidence>
<dbReference type="InterPro" id="IPR036300">
    <property type="entry name" value="MIR_dom_sf"/>
</dbReference>
<dbReference type="CDD" id="cd23283">
    <property type="entry name" value="beta-trefoil_MIR_PMT1-like"/>
    <property type="match status" value="1"/>
</dbReference>
<dbReference type="OrthoDB" id="292747at2759"/>
<dbReference type="Gene3D" id="2.80.10.50">
    <property type="match status" value="1"/>
</dbReference>
<keyword evidence="8" id="KW-0677">Repeat</keyword>
<feature type="transmembrane region" description="Helical" evidence="15">
    <location>
        <begin position="685"/>
        <end position="704"/>
    </location>
</feature>
<dbReference type="PANTHER" id="PTHR10050:SF50">
    <property type="entry name" value="DOLICHYL-PHOSPHATE-MANNOSE--PROTEIN MANNOSYLTRANSFERASE 1-RELATED"/>
    <property type="match status" value="1"/>
</dbReference>
<comment type="catalytic activity">
    <reaction evidence="14 15">
        <text>a di-trans,poly-cis-dolichyl beta-D-mannosyl phosphate + L-seryl-[protein] = 3-O-(alpha-D-mannosyl)-L-seryl-[protein] + a di-trans,poly-cis-dolichyl phosphate + H(+)</text>
        <dbReference type="Rhea" id="RHEA:17377"/>
        <dbReference type="Rhea" id="RHEA-COMP:9863"/>
        <dbReference type="Rhea" id="RHEA-COMP:13546"/>
        <dbReference type="Rhea" id="RHEA-COMP:19498"/>
        <dbReference type="Rhea" id="RHEA-COMP:19501"/>
        <dbReference type="ChEBI" id="CHEBI:15378"/>
        <dbReference type="ChEBI" id="CHEBI:29999"/>
        <dbReference type="ChEBI" id="CHEBI:57683"/>
        <dbReference type="ChEBI" id="CHEBI:58211"/>
        <dbReference type="ChEBI" id="CHEBI:137321"/>
        <dbReference type="EC" id="2.4.1.109"/>
    </reaction>
</comment>
<dbReference type="InterPro" id="IPR003342">
    <property type="entry name" value="ArnT-like_N"/>
</dbReference>
<comment type="pathway">
    <text evidence="2 15">Protein modification; protein glycosylation.</text>
</comment>
<dbReference type="PANTHER" id="PTHR10050">
    <property type="entry name" value="DOLICHYL-PHOSPHATE-MANNOSE--PROTEIN MANNOSYLTRANSFERASE"/>
    <property type="match status" value="1"/>
</dbReference>
<evidence type="ECO:0000256" key="14">
    <source>
        <dbReference type="ARBA" id="ARBA00045102"/>
    </source>
</evidence>
<dbReference type="Pfam" id="PF16192">
    <property type="entry name" value="PMT_4TMC"/>
    <property type="match status" value="1"/>
</dbReference>
<evidence type="ECO:0000256" key="5">
    <source>
        <dbReference type="ARBA" id="ARBA00022676"/>
    </source>
</evidence>
<evidence type="ECO:0000256" key="2">
    <source>
        <dbReference type="ARBA" id="ARBA00004922"/>
    </source>
</evidence>
<feature type="transmembrane region" description="Helical" evidence="15">
    <location>
        <begin position="652"/>
        <end position="673"/>
    </location>
</feature>
<keyword evidence="6 15" id="KW-0808">Transferase</keyword>
<dbReference type="SMART" id="SM00472">
    <property type="entry name" value="MIR"/>
    <property type="match status" value="3"/>
</dbReference>
<dbReference type="GO" id="GO:0005789">
    <property type="term" value="C:endoplasmic reticulum membrane"/>
    <property type="evidence" value="ECO:0007669"/>
    <property type="project" value="UniProtKB-SubCell"/>
</dbReference>
<dbReference type="InterPro" id="IPR027005">
    <property type="entry name" value="PMT-like"/>
</dbReference>
<feature type="transmembrane region" description="Helical" evidence="15">
    <location>
        <begin position="236"/>
        <end position="266"/>
    </location>
</feature>
<reference evidence="18" key="1">
    <citation type="submission" date="2022-07" db="EMBL/GenBank/DDBJ databases">
        <title>Phylogenomic reconstructions and comparative analyses of Kickxellomycotina fungi.</title>
        <authorList>
            <person name="Reynolds N.K."/>
            <person name="Stajich J.E."/>
            <person name="Barry K."/>
            <person name="Grigoriev I.V."/>
            <person name="Crous P."/>
            <person name="Smith M.E."/>
        </authorList>
    </citation>
    <scope>NUCLEOTIDE SEQUENCE</scope>
    <source>
        <strain evidence="18">RSA 1196</strain>
    </source>
</reference>
<name>A0A9W8AM61_9FUNG</name>
<keyword evidence="7 15" id="KW-0812">Transmembrane</keyword>
<comment type="function">
    <text evidence="15">Transfers mannose from Dol-P-mannose to Ser or Thr residues on proteins.</text>
</comment>
<evidence type="ECO:0000256" key="11">
    <source>
        <dbReference type="ARBA" id="ARBA00023136"/>
    </source>
</evidence>
<evidence type="ECO:0000313" key="18">
    <source>
        <dbReference type="EMBL" id="KAJ1960214.1"/>
    </source>
</evidence>
<feature type="domain" description="MIR" evidence="17">
    <location>
        <begin position="483"/>
        <end position="538"/>
    </location>
</feature>
<feature type="domain" description="MIR" evidence="17">
    <location>
        <begin position="413"/>
        <end position="472"/>
    </location>
</feature>
<evidence type="ECO:0000256" key="4">
    <source>
        <dbReference type="ARBA" id="ARBA00012839"/>
    </source>
</evidence>
<feature type="transmembrane region" description="Helical" evidence="15">
    <location>
        <begin position="204"/>
        <end position="224"/>
    </location>
</feature>
<keyword evidence="11 15" id="KW-0472">Membrane</keyword>
<dbReference type="PROSITE" id="PS50919">
    <property type="entry name" value="MIR"/>
    <property type="match status" value="3"/>
</dbReference>
<evidence type="ECO:0000256" key="7">
    <source>
        <dbReference type="ARBA" id="ARBA00022692"/>
    </source>
</evidence>
<dbReference type="Pfam" id="PF02815">
    <property type="entry name" value="MIR"/>
    <property type="match status" value="1"/>
</dbReference>
<evidence type="ECO:0000256" key="10">
    <source>
        <dbReference type="ARBA" id="ARBA00022989"/>
    </source>
</evidence>
<keyword evidence="9 15" id="KW-0256">Endoplasmic reticulum</keyword>
<evidence type="ECO:0000256" key="9">
    <source>
        <dbReference type="ARBA" id="ARBA00022824"/>
    </source>
</evidence>
<evidence type="ECO:0000259" key="17">
    <source>
        <dbReference type="PROSITE" id="PS50919"/>
    </source>
</evidence>
<comment type="subcellular location">
    <subcellularLocation>
        <location evidence="1 15">Endoplasmic reticulum membrane</location>
        <topology evidence="1 15">Multi-pass membrane protein</topology>
    </subcellularLocation>
</comment>
<comment type="caution">
    <text evidence="18">The sequence shown here is derived from an EMBL/GenBank/DDBJ whole genome shotgun (WGS) entry which is preliminary data.</text>
</comment>
<comment type="similarity">
    <text evidence="3 15">Belongs to the glycosyltransferase 39 family.</text>
</comment>
<dbReference type="EC" id="2.4.1.109" evidence="4 15"/>
<evidence type="ECO:0000256" key="1">
    <source>
        <dbReference type="ARBA" id="ARBA00004477"/>
    </source>
</evidence>
<gene>
    <name evidence="18" type="ORF">IWQ62_004311</name>
</gene>
<keyword evidence="12" id="KW-0325">Glycoprotein</keyword>
<sequence>MASADSIRQRKPVSLSLFGHSSEDDSGAENLLTPELVRRNGKGHGGSASPRASHWPTWLGPITQTQLIIIAVLTVVGAYYRLWQLYNPSQVVFDEVHFGKFAGHYINRTFFFDVHPPLAKLMFAGMGKLVGYDGKFDFKSIGLDYLAAKVPYYGMRFMPAFLGLLTIPICYLTVKFSGHSTEAAVLGALLVTFENALVTQSRLILLDSPLIFFTTLTVLMWTNFCRYLRKPLTKWWWIWLTFTGIGMGLTFSCKWVGLFLVATIGVSTLKQLWDLVCDLRITPKQFAHQFLARALCLIVIPLAIYIATFQIHFMVLDRTGSGTSFVSPEMQSTLRGASKGSTLRDVYYGSVVNIRHDASNKGLLHSHPHSYPHGSKQQQVTLYPHRDENNDWLITKSLQGTRADENATHPPTFQPVKHGDIVRLLHIGTNRRLHSHDVRGPISQADYENEVSGYGWKGFAGDVNDHWRVEIVGHDSANPESEKRVMAIQTRFRLVHVNRSCYLFSNSKKLPEWGFNQTEVICMKEAKVPKSTWRIDRNKYDLAPADAPKVRFSTPGLLSKVIELNQVMYSVNDGLTSSHPFDSRPEAWPFLRRGISFWSRNNRQIYLLGNPVVWWASSAAVVLFLLVQGILHFTDIRGLTNSVKWNTMRSQYTVNVGFAVVAWAFHYLPFFILKRQLFLHHYLPALYFAILALTFSLDAVVGRWNTRARALVYGIVVLMAMVYFSTYSPITYGILWTRAKCNAAKLLPTWDFDCNIPPADKSTVLAKERSTVTQPPVPVNEKPQHKRQYPPGEVVAPNNANDVD</sequence>
<feature type="transmembrane region" description="Helical" evidence="15">
    <location>
        <begin position="58"/>
        <end position="80"/>
    </location>
</feature>
<evidence type="ECO:0000256" key="8">
    <source>
        <dbReference type="ARBA" id="ARBA00022737"/>
    </source>
</evidence>
<dbReference type="EMBL" id="JANBPY010001396">
    <property type="protein sequence ID" value="KAJ1960214.1"/>
    <property type="molecule type" value="Genomic_DNA"/>
</dbReference>
<feature type="transmembrane region" description="Helical" evidence="15">
    <location>
        <begin position="286"/>
        <end position="308"/>
    </location>
</feature>
<keyword evidence="19" id="KW-1185">Reference proteome</keyword>
<protein>
    <recommendedName>
        <fullName evidence="4 15">Dolichyl-phosphate-mannose--protein mannosyltransferase</fullName>
        <ecNumber evidence="4 15">2.4.1.109</ecNumber>
    </recommendedName>
</protein>
<feature type="domain" description="MIR" evidence="17">
    <location>
        <begin position="343"/>
        <end position="397"/>
    </location>
</feature>
<proteinExistence type="inferred from homology"/>
<dbReference type="Pfam" id="PF02366">
    <property type="entry name" value="PMT"/>
    <property type="match status" value="1"/>
</dbReference>
<keyword evidence="5 15" id="KW-0328">Glycosyltransferase</keyword>
<dbReference type="GO" id="GO:0004169">
    <property type="term" value="F:dolichyl-phosphate-mannose-protein mannosyltransferase activity"/>
    <property type="evidence" value="ECO:0007669"/>
    <property type="project" value="UniProtKB-UniRule"/>
</dbReference>
<feature type="transmembrane region" description="Helical" evidence="15">
    <location>
        <begin position="710"/>
        <end position="735"/>
    </location>
</feature>
<comment type="catalytic activity">
    <reaction evidence="13 15">
        <text>a di-trans,poly-cis-dolichyl beta-D-mannosyl phosphate + L-threonyl-[protein] = 3-O-(alpha-D-mannosyl)-L-threonyl-[protein] + a di-trans,poly-cis-dolichyl phosphate + H(+)</text>
        <dbReference type="Rhea" id="RHEA:53396"/>
        <dbReference type="Rhea" id="RHEA-COMP:11060"/>
        <dbReference type="Rhea" id="RHEA-COMP:13547"/>
        <dbReference type="Rhea" id="RHEA-COMP:19498"/>
        <dbReference type="Rhea" id="RHEA-COMP:19501"/>
        <dbReference type="ChEBI" id="CHEBI:15378"/>
        <dbReference type="ChEBI" id="CHEBI:30013"/>
        <dbReference type="ChEBI" id="CHEBI:57683"/>
        <dbReference type="ChEBI" id="CHEBI:58211"/>
        <dbReference type="ChEBI" id="CHEBI:137323"/>
        <dbReference type="EC" id="2.4.1.109"/>
    </reaction>
</comment>
<keyword evidence="10 15" id="KW-1133">Transmembrane helix</keyword>
<feature type="transmembrane region" description="Helical" evidence="15">
    <location>
        <begin position="612"/>
        <end position="632"/>
    </location>
</feature>
<dbReference type="Proteomes" id="UP001150925">
    <property type="component" value="Unassembled WGS sequence"/>
</dbReference>
<dbReference type="AlphaFoldDB" id="A0A9W8AM61"/>
<evidence type="ECO:0000313" key="19">
    <source>
        <dbReference type="Proteomes" id="UP001150925"/>
    </source>
</evidence>
<evidence type="ECO:0000256" key="15">
    <source>
        <dbReference type="RuleBase" id="RU367007"/>
    </source>
</evidence>
<feature type="transmembrane region" description="Helical" evidence="15">
    <location>
        <begin position="153"/>
        <end position="174"/>
    </location>
</feature>
<dbReference type="InterPro" id="IPR016093">
    <property type="entry name" value="MIR_motif"/>
</dbReference>
<organism evidence="18 19">
    <name type="scientific">Dispira parvispora</name>
    <dbReference type="NCBI Taxonomy" id="1520584"/>
    <lineage>
        <taxon>Eukaryota</taxon>
        <taxon>Fungi</taxon>
        <taxon>Fungi incertae sedis</taxon>
        <taxon>Zoopagomycota</taxon>
        <taxon>Kickxellomycotina</taxon>
        <taxon>Dimargaritomycetes</taxon>
        <taxon>Dimargaritales</taxon>
        <taxon>Dimargaritaceae</taxon>
        <taxon>Dispira</taxon>
    </lineage>
</organism>
<evidence type="ECO:0000256" key="12">
    <source>
        <dbReference type="ARBA" id="ARBA00023180"/>
    </source>
</evidence>
<evidence type="ECO:0000256" key="13">
    <source>
        <dbReference type="ARBA" id="ARBA00045085"/>
    </source>
</evidence>
<accession>A0A9W8AM61</accession>
<dbReference type="InterPro" id="IPR032421">
    <property type="entry name" value="PMT_4TMC"/>
</dbReference>
<evidence type="ECO:0000256" key="16">
    <source>
        <dbReference type="SAM" id="MobiDB-lite"/>
    </source>
</evidence>
<dbReference type="SUPFAM" id="SSF82109">
    <property type="entry name" value="MIR domain"/>
    <property type="match status" value="1"/>
</dbReference>
<feature type="region of interest" description="Disordered" evidence="16">
    <location>
        <begin position="765"/>
        <end position="804"/>
    </location>
</feature>